<evidence type="ECO:0000313" key="2">
    <source>
        <dbReference type="EMBL" id="MEJ8810537.1"/>
    </source>
</evidence>
<feature type="signal peptide" evidence="1">
    <location>
        <begin position="1"/>
        <end position="29"/>
    </location>
</feature>
<comment type="caution">
    <text evidence="2">The sequence shown here is derived from an EMBL/GenBank/DDBJ whole genome shotgun (WGS) entry which is preliminary data.</text>
</comment>
<feature type="chain" id="PRO_5045648919" description="Outer membrane protein beta-barrel domain-containing protein" evidence="1">
    <location>
        <begin position="30"/>
        <end position="280"/>
    </location>
</feature>
<dbReference type="RefSeq" id="WP_340355855.1">
    <property type="nucleotide sequence ID" value="NZ_JBBKZU010000002.1"/>
</dbReference>
<organism evidence="2 3">
    <name type="scientific">Variovorax ureilyticus</name>
    <dbReference type="NCBI Taxonomy" id="1836198"/>
    <lineage>
        <taxon>Bacteria</taxon>
        <taxon>Pseudomonadati</taxon>
        <taxon>Pseudomonadota</taxon>
        <taxon>Betaproteobacteria</taxon>
        <taxon>Burkholderiales</taxon>
        <taxon>Comamonadaceae</taxon>
        <taxon>Variovorax</taxon>
    </lineage>
</organism>
<dbReference type="EMBL" id="JBBKZU010000002">
    <property type="protein sequence ID" value="MEJ8810537.1"/>
    <property type="molecule type" value="Genomic_DNA"/>
</dbReference>
<dbReference type="Proteomes" id="UP001365846">
    <property type="component" value="Unassembled WGS sequence"/>
</dbReference>
<protein>
    <recommendedName>
        <fullName evidence="4">Outer membrane protein beta-barrel domain-containing protein</fullName>
    </recommendedName>
</protein>
<keyword evidence="1" id="KW-0732">Signal</keyword>
<evidence type="ECO:0000313" key="3">
    <source>
        <dbReference type="Proteomes" id="UP001365846"/>
    </source>
</evidence>
<gene>
    <name evidence="2" type="ORF">WKW77_05610</name>
</gene>
<accession>A0ABU8VA67</accession>
<evidence type="ECO:0000256" key="1">
    <source>
        <dbReference type="SAM" id="SignalP"/>
    </source>
</evidence>
<proteinExistence type="predicted"/>
<sequence>MTVASPTPRFRAASSAIAASLLAWIPAFAADTLDTALPADEWRFEASLYGYLPKLHGTTSFPGFASNVTVDTSAIIDHLKFTFMGTLEARRGSWGAFTDILYVDLGGSKQLIRGFGLGDFGLPAGAFASGSLDMKATLWTLAGTYRAIAQPGATLDVLFGVRLLDIRQTLDWQLAGNVATVAPPLRGGERETSQSNWDGIVGIKGRVALSGDRRWFLPYYLDVGTGQSDSTWQAMTGIGYAFQWGDVIAGWRYLDYRMKSGRPIQDIGLSGGLLAVTMRW</sequence>
<evidence type="ECO:0008006" key="4">
    <source>
        <dbReference type="Google" id="ProtNLM"/>
    </source>
</evidence>
<name>A0ABU8VA67_9BURK</name>
<reference evidence="2 3" key="1">
    <citation type="submission" date="2024-03" db="EMBL/GenBank/DDBJ databases">
        <title>Novel species of the genus Variovorax.</title>
        <authorList>
            <person name="Liu Q."/>
            <person name="Xin Y.-H."/>
        </authorList>
    </citation>
    <scope>NUCLEOTIDE SEQUENCE [LARGE SCALE GENOMIC DNA]</scope>
    <source>
        <strain evidence="2 3">KACC 18899</strain>
    </source>
</reference>
<keyword evidence="3" id="KW-1185">Reference proteome</keyword>